<accession>B7GMB7</accession>
<evidence type="ECO:0000256" key="1">
    <source>
        <dbReference type="ARBA" id="ARBA00000083"/>
    </source>
</evidence>
<gene>
    <name evidence="14" type="primary">galE</name>
    <name evidence="14" type="ordered locus">Aflv_2666</name>
</gene>
<dbReference type="InterPro" id="IPR001509">
    <property type="entry name" value="Epimerase_deHydtase"/>
</dbReference>
<feature type="domain" description="NAD-dependent epimerase/dehydratase" evidence="13">
    <location>
        <begin position="17"/>
        <end position="266"/>
    </location>
</feature>
<comment type="similarity">
    <text evidence="4 11">Belongs to the NAD(P)-dependent epimerase/dehydratase family.</text>
</comment>
<dbReference type="PANTHER" id="PTHR43725:SF53">
    <property type="entry name" value="UDP-ARABINOSE 4-EPIMERASE 1"/>
    <property type="match status" value="1"/>
</dbReference>
<dbReference type="InterPro" id="IPR005886">
    <property type="entry name" value="UDP_G4E"/>
</dbReference>
<dbReference type="Proteomes" id="UP000000742">
    <property type="component" value="Chromosome"/>
</dbReference>
<dbReference type="Gene3D" id="3.90.25.10">
    <property type="entry name" value="UDP-galactose 4-epimerase, domain 1"/>
    <property type="match status" value="1"/>
</dbReference>
<organism evidence="14 15">
    <name type="scientific">Anoxybacillus flavithermus (strain DSM 21510 / WK1)</name>
    <dbReference type="NCBI Taxonomy" id="491915"/>
    <lineage>
        <taxon>Bacteria</taxon>
        <taxon>Bacillati</taxon>
        <taxon>Bacillota</taxon>
        <taxon>Bacilli</taxon>
        <taxon>Bacillales</taxon>
        <taxon>Anoxybacillaceae</taxon>
        <taxon>Anoxybacillus</taxon>
    </lineage>
</organism>
<dbReference type="KEGG" id="afl:Aflv_2666"/>
<keyword evidence="12" id="KW-0472">Membrane</keyword>
<keyword evidence="7 11" id="KW-0520">NAD</keyword>
<evidence type="ECO:0000256" key="12">
    <source>
        <dbReference type="SAM" id="Phobius"/>
    </source>
</evidence>
<dbReference type="GO" id="GO:0033499">
    <property type="term" value="P:galactose catabolic process via UDP-galactose, Leloir pathway"/>
    <property type="evidence" value="ECO:0007669"/>
    <property type="project" value="TreeGrafter"/>
</dbReference>
<evidence type="ECO:0000256" key="6">
    <source>
        <dbReference type="ARBA" id="ARBA00018569"/>
    </source>
</evidence>
<keyword evidence="12" id="KW-0812">Transmembrane</keyword>
<name>B7GMB7_ANOFW</name>
<feature type="transmembrane region" description="Helical" evidence="12">
    <location>
        <begin position="12"/>
        <end position="31"/>
    </location>
</feature>
<dbReference type="Pfam" id="PF01370">
    <property type="entry name" value="Epimerase"/>
    <property type="match status" value="1"/>
</dbReference>
<dbReference type="HOGENOM" id="CLU_007383_1_10_9"/>
<dbReference type="EC" id="5.1.3.2" evidence="5 11"/>
<dbReference type="UniPathway" id="UPA00214"/>
<evidence type="ECO:0000256" key="8">
    <source>
        <dbReference type="ARBA" id="ARBA00023144"/>
    </source>
</evidence>
<comment type="cofactor">
    <cofactor evidence="2 11">
        <name>NAD(+)</name>
        <dbReference type="ChEBI" id="CHEBI:57540"/>
    </cofactor>
</comment>
<dbReference type="Gene3D" id="3.40.50.720">
    <property type="entry name" value="NAD(P)-binding Rossmann-like Domain"/>
    <property type="match status" value="1"/>
</dbReference>
<evidence type="ECO:0000256" key="2">
    <source>
        <dbReference type="ARBA" id="ARBA00001911"/>
    </source>
</evidence>
<evidence type="ECO:0000256" key="3">
    <source>
        <dbReference type="ARBA" id="ARBA00004947"/>
    </source>
</evidence>
<proteinExistence type="inferred from homology"/>
<dbReference type="GO" id="GO:0003978">
    <property type="term" value="F:UDP-glucose 4-epimerase activity"/>
    <property type="evidence" value="ECO:0007669"/>
    <property type="project" value="UniProtKB-UniRule"/>
</dbReference>
<keyword evidence="10 11" id="KW-0119">Carbohydrate metabolism</keyword>
<evidence type="ECO:0000256" key="4">
    <source>
        <dbReference type="ARBA" id="ARBA00007637"/>
    </source>
</evidence>
<dbReference type="NCBIfam" id="TIGR01179">
    <property type="entry name" value="galE"/>
    <property type="match status" value="1"/>
</dbReference>
<dbReference type="EMBL" id="CP000922">
    <property type="protein sequence ID" value="ACJ35019.1"/>
    <property type="molecule type" value="Genomic_DNA"/>
</dbReference>
<comment type="catalytic activity">
    <reaction evidence="1 11">
        <text>UDP-alpha-D-glucose = UDP-alpha-D-galactose</text>
        <dbReference type="Rhea" id="RHEA:22168"/>
        <dbReference type="ChEBI" id="CHEBI:58885"/>
        <dbReference type="ChEBI" id="CHEBI:66914"/>
        <dbReference type="EC" id="5.1.3.2"/>
    </reaction>
</comment>
<keyword evidence="8" id="KW-0299">Galactose metabolism</keyword>
<keyword evidence="12" id="KW-1133">Transmembrane helix</keyword>
<keyword evidence="9 11" id="KW-0413">Isomerase</keyword>
<dbReference type="PANTHER" id="PTHR43725">
    <property type="entry name" value="UDP-GLUCOSE 4-EPIMERASE"/>
    <property type="match status" value="1"/>
</dbReference>
<evidence type="ECO:0000259" key="13">
    <source>
        <dbReference type="Pfam" id="PF01370"/>
    </source>
</evidence>
<dbReference type="SUPFAM" id="SSF51735">
    <property type="entry name" value="NAD(P)-binding Rossmann-fold domains"/>
    <property type="match status" value="1"/>
</dbReference>
<evidence type="ECO:0000313" key="15">
    <source>
        <dbReference type="Proteomes" id="UP000000742"/>
    </source>
</evidence>
<evidence type="ECO:0000313" key="14">
    <source>
        <dbReference type="EMBL" id="ACJ35019.1"/>
    </source>
</evidence>
<dbReference type="CDD" id="cd05247">
    <property type="entry name" value="UDP_G4E_1_SDR_e"/>
    <property type="match status" value="1"/>
</dbReference>
<sequence>MCSNMKIDGDERSFFMILVVGGAGYIGSHVVKQLVETKPVVVLDNLSTGHRYLVDKKAVFVHGDLGDRATLVRIFEKYPIDAVMHFAANSLVGESVAEPMKYYKNNVAATLTLLETMMAYGVKRFIFSSTAAVYGIPNVDVITEQCPTNPINPYGRSKLMIEHMLADFASAYDLRYVVLRYFNAAGAHESGEIGEDHQPETHLIPLILQHLLGMRDKISVFGTDYDTRDGTCIRDYIHVTDLAEAHILALHALLSDEKKTATYNLGNGLGYSVKEVIDMCERVTGKKATIEYTARRPGDPARLVASSENIARELGWKATRSLEDIITSAWRWHASKRG</sequence>
<evidence type="ECO:0000256" key="9">
    <source>
        <dbReference type="ARBA" id="ARBA00023235"/>
    </source>
</evidence>
<dbReference type="STRING" id="491915.Aflv_2666"/>
<evidence type="ECO:0000256" key="5">
    <source>
        <dbReference type="ARBA" id="ARBA00013189"/>
    </source>
</evidence>
<evidence type="ECO:0000256" key="7">
    <source>
        <dbReference type="ARBA" id="ARBA00023027"/>
    </source>
</evidence>
<dbReference type="AlphaFoldDB" id="B7GMB7"/>
<evidence type="ECO:0000256" key="10">
    <source>
        <dbReference type="ARBA" id="ARBA00023277"/>
    </source>
</evidence>
<protein>
    <recommendedName>
        <fullName evidence="6 11">UDP-glucose 4-epimerase</fullName>
        <ecNumber evidence="5 11">5.1.3.2</ecNumber>
    </recommendedName>
</protein>
<dbReference type="eggNOG" id="COG1087">
    <property type="taxonomic scope" value="Bacteria"/>
</dbReference>
<reference evidence="14 15" key="1">
    <citation type="journal article" date="2008" name="Genome Biol.">
        <title>Encapsulated in silica: genome, proteome and physiology of the thermophilic bacterium Anoxybacillus flavithermus WK1.</title>
        <authorList>
            <person name="Saw J.H."/>
            <person name="Mountain B.W."/>
            <person name="Feng L."/>
            <person name="Omelchenko M.V."/>
            <person name="Hou S."/>
            <person name="Saito J.A."/>
            <person name="Stott M.B."/>
            <person name="Li D."/>
            <person name="Zhao G."/>
            <person name="Wu J."/>
            <person name="Galperin M.Y."/>
            <person name="Koonin E.V."/>
            <person name="Makarova K.S."/>
            <person name="Wolf Y.I."/>
            <person name="Rigden D.J."/>
            <person name="Dunfield P.F."/>
            <person name="Wang L."/>
            <person name="Alam M."/>
        </authorList>
    </citation>
    <scope>NUCLEOTIDE SEQUENCE [LARGE SCALE GENOMIC DNA]</scope>
    <source>
        <strain evidence="15">DSM 21510 / WK1</strain>
    </source>
</reference>
<dbReference type="InterPro" id="IPR036291">
    <property type="entry name" value="NAD(P)-bd_dom_sf"/>
</dbReference>
<comment type="pathway">
    <text evidence="3 11">Carbohydrate metabolism; galactose metabolism.</text>
</comment>
<comment type="subunit">
    <text evidence="11">Homodimer.</text>
</comment>
<evidence type="ECO:0000256" key="11">
    <source>
        <dbReference type="RuleBase" id="RU366046"/>
    </source>
</evidence>